<dbReference type="OrthoDB" id="9800940at2"/>
<dbReference type="EC" id="3.1.4.55" evidence="2"/>
<feature type="domain" description="Metallo-beta-lactamase" evidence="1">
    <location>
        <begin position="50"/>
        <end position="226"/>
    </location>
</feature>
<name>A0A2T0AUR4_9FIRM</name>
<dbReference type="InterPro" id="IPR036866">
    <property type="entry name" value="RibonucZ/Hydroxyglut_hydro"/>
</dbReference>
<evidence type="ECO:0000313" key="3">
    <source>
        <dbReference type="Proteomes" id="UP000238415"/>
    </source>
</evidence>
<organism evidence="2 3">
    <name type="scientific">Neomoorella humiferrea</name>
    <dbReference type="NCBI Taxonomy" id="676965"/>
    <lineage>
        <taxon>Bacteria</taxon>
        <taxon>Bacillati</taxon>
        <taxon>Bacillota</taxon>
        <taxon>Clostridia</taxon>
        <taxon>Neomoorellales</taxon>
        <taxon>Neomoorellaceae</taxon>
        <taxon>Neomoorella</taxon>
    </lineage>
</organism>
<dbReference type="CDD" id="cd16279">
    <property type="entry name" value="metallo-hydrolase-like_MBL-fold"/>
    <property type="match status" value="1"/>
</dbReference>
<protein>
    <submittedName>
        <fullName evidence="2">Phosphoribosyl 1,2-cyclic phosphodiesterase</fullName>
        <ecNumber evidence="2">3.1.4.55</ecNumber>
    </submittedName>
</protein>
<dbReference type="SUPFAM" id="SSF56281">
    <property type="entry name" value="Metallo-hydrolase/oxidoreductase"/>
    <property type="match status" value="1"/>
</dbReference>
<keyword evidence="2" id="KW-0378">Hydrolase</keyword>
<dbReference type="Pfam" id="PF12706">
    <property type="entry name" value="Lactamase_B_2"/>
    <property type="match status" value="1"/>
</dbReference>
<dbReference type="InterPro" id="IPR001279">
    <property type="entry name" value="Metallo-B-lactamas"/>
</dbReference>
<reference evidence="2 3" key="1">
    <citation type="submission" date="2018-03" db="EMBL/GenBank/DDBJ databases">
        <title>Genome sequence of Moorella humiferrea DSM 23265.</title>
        <authorList>
            <person name="Poehlein A."/>
            <person name="Daniel R."/>
        </authorList>
    </citation>
    <scope>NUCLEOTIDE SEQUENCE [LARGE SCALE GENOMIC DNA]</scope>
    <source>
        <strain evidence="2 3">DSM 23265</strain>
    </source>
</reference>
<gene>
    <name evidence="2" type="primary">phnP</name>
    <name evidence="2" type="ORF">MOHU_09280</name>
</gene>
<dbReference type="GO" id="GO:0103043">
    <property type="term" value="F:phosphoribosyl 1,2-cyclic phosphate phosphodiesterase activity"/>
    <property type="evidence" value="ECO:0007669"/>
    <property type="project" value="UniProtKB-EC"/>
</dbReference>
<dbReference type="PANTHER" id="PTHR42663:SF12">
    <property type="entry name" value="ATP-BINDING PROTEIN PHNP"/>
    <property type="match status" value="1"/>
</dbReference>
<proteinExistence type="predicted"/>
<dbReference type="RefSeq" id="WP_106004931.1">
    <property type="nucleotide sequence ID" value="NZ_CP136419.1"/>
</dbReference>
<accession>A0A2T0AUR4</accession>
<dbReference type="EMBL" id="PVXM01000012">
    <property type="protein sequence ID" value="PRR74229.1"/>
    <property type="molecule type" value="Genomic_DNA"/>
</dbReference>
<comment type="caution">
    <text evidence="2">The sequence shown here is derived from an EMBL/GenBank/DDBJ whole genome shotgun (WGS) entry which is preliminary data.</text>
</comment>
<evidence type="ECO:0000259" key="1">
    <source>
        <dbReference type="Pfam" id="PF12706"/>
    </source>
</evidence>
<sequence>MAATFKLLGTGAGPGVPSFYCNCIACQEARENPRFSRTRSGAILDLGEKKILIDASPDLRHQLLREKIDELSCIFLTHWHYDHFGGLGEVEFYVRLVRHEPLTLYLPPSAVEEYQAAFPHLQDVLVPEPWQFGRCYDFGRATLTPLPANHSIETAGILVVGKKSLAYFTDTCGLPAETLQRVQGVDILICDATFHGENWYPHSHMSVEQAIALGRATGAGKTILSHLAMHYSQAVTVRQLEQEIASYPGVSLAFDGLELEL</sequence>
<dbReference type="Proteomes" id="UP000238415">
    <property type="component" value="Unassembled WGS sequence"/>
</dbReference>
<dbReference type="Gene3D" id="3.60.15.10">
    <property type="entry name" value="Ribonuclease Z/Hydroxyacylglutathione hydrolase-like"/>
    <property type="match status" value="1"/>
</dbReference>
<keyword evidence="3" id="KW-1185">Reference proteome</keyword>
<evidence type="ECO:0000313" key="2">
    <source>
        <dbReference type="EMBL" id="PRR74229.1"/>
    </source>
</evidence>
<dbReference type="PANTHER" id="PTHR42663">
    <property type="entry name" value="HYDROLASE C777.06C-RELATED-RELATED"/>
    <property type="match status" value="1"/>
</dbReference>
<dbReference type="AlphaFoldDB" id="A0A2T0AUR4"/>